<dbReference type="Gene3D" id="2.40.10.10">
    <property type="entry name" value="Trypsin-like serine proteases"/>
    <property type="match status" value="1"/>
</dbReference>
<dbReference type="SUPFAM" id="SSF50494">
    <property type="entry name" value="Trypsin-like serine proteases"/>
    <property type="match status" value="1"/>
</dbReference>
<protein>
    <recommendedName>
        <fullName evidence="1">Nal1 N-terminal domain-containing protein</fullName>
    </recommendedName>
</protein>
<dbReference type="OrthoDB" id="104542at2"/>
<keyword evidence="3" id="KW-1185">Reference proteome</keyword>
<accession>A0A162MT86</accession>
<reference evidence="2 3" key="1">
    <citation type="submission" date="2015-12" db="EMBL/GenBank/DDBJ databases">
        <title>Draft genome of Thermovenabulum gondwanense isolated from a red thermophilic microbial mat colonisisng an outflow channel of a bore well.</title>
        <authorList>
            <person name="Patel B.K."/>
        </authorList>
    </citation>
    <scope>NUCLEOTIDE SEQUENCE [LARGE SCALE GENOMIC DNA]</scope>
    <source>
        <strain evidence="2 3">R270</strain>
    </source>
</reference>
<dbReference type="Pfam" id="PF25608">
    <property type="entry name" value="NAL1_N"/>
    <property type="match status" value="1"/>
</dbReference>
<name>A0A162MT86_9FIRM</name>
<proteinExistence type="predicted"/>
<dbReference type="RefSeq" id="WP_068747737.1">
    <property type="nucleotide sequence ID" value="NZ_LOHZ01000022.1"/>
</dbReference>
<dbReference type="Proteomes" id="UP000075737">
    <property type="component" value="Unassembled WGS sequence"/>
</dbReference>
<dbReference type="PATRIC" id="fig|520767.4.peg.582"/>
<comment type="caution">
    <text evidence="2">The sequence shown here is derived from an EMBL/GenBank/DDBJ whole genome shotgun (WGS) entry which is preliminary data.</text>
</comment>
<feature type="domain" description="Nal1 N-terminal" evidence="1">
    <location>
        <begin position="7"/>
        <end position="65"/>
    </location>
</feature>
<evidence type="ECO:0000259" key="1">
    <source>
        <dbReference type="Pfam" id="PF25608"/>
    </source>
</evidence>
<sequence length="334" mass="36769">MDRTERILRKYTKKLLEIQNVVGVGIGYKTVNGERTNKKSLLVLVKKKIPREELRKAEVIPERVEDVNTDVIEVGEIKLLGLRTEKLRPARPGISIGHYKVTAGTFGALVRDSVTREPLILSNNHVLANSTNGRDKKASLGDPILQPGAYDGGKSEDVIGHLFRFIPVEKDMTQVECPVAKVGERILDKAVKILRPSYNVRFYKKKAMQNLVDAALAKPVHPSYVSDEILELGKVKGETLPELGLSVVKSGRTSGVTKSEIKAMNVVIKVMLGENEEATFYEQILTGPMAKPGDSGSLVLTEKNEAVGLLFAGSEEATLINPIINVMKLLKFTF</sequence>
<dbReference type="InterPro" id="IPR009003">
    <property type="entry name" value="Peptidase_S1_PA"/>
</dbReference>
<dbReference type="STRING" id="520767.ATZ99_05650"/>
<dbReference type="AlphaFoldDB" id="A0A162MT86"/>
<dbReference type="InterPro" id="IPR057905">
    <property type="entry name" value="Nal1_N"/>
</dbReference>
<evidence type="ECO:0000313" key="3">
    <source>
        <dbReference type="Proteomes" id="UP000075737"/>
    </source>
</evidence>
<organism evidence="2 3">
    <name type="scientific">Thermovenabulum gondwanense</name>
    <dbReference type="NCBI Taxonomy" id="520767"/>
    <lineage>
        <taxon>Bacteria</taxon>
        <taxon>Bacillati</taxon>
        <taxon>Bacillota</taxon>
        <taxon>Clostridia</taxon>
        <taxon>Thermosediminibacterales</taxon>
        <taxon>Thermosediminibacteraceae</taxon>
        <taxon>Thermovenabulum</taxon>
    </lineage>
</organism>
<dbReference type="InterPro" id="IPR043504">
    <property type="entry name" value="Peptidase_S1_PA_chymotrypsin"/>
</dbReference>
<evidence type="ECO:0000313" key="2">
    <source>
        <dbReference type="EMBL" id="KYO67279.1"/>
    </source>
</evidence>
<gene>
    <name evidence="2" type="ORF">ATZ99_05650</name>
</gene>
<dbReference type="EMBL" id="LOHZ01000022">
    <property type="protein sequence ID" value="KYO67279.1"/>
    <property type="molecule type" value="Genomic_DNA"/>
</dbReference>